<dbReference type="EMBL" id="BRXS01000001">
    <property type="protein sequence ID" value="GLC24207.1"/>
    <property type="molecule type" value="Genomic_DNA"/>
</dbReference>
<reference evidence="3" key="1">
    <citation type="submission" date="2022-08" db="EMBL/GenBank/DDBJ databases">
        <title>Draft genome sequencing of Roseisolibacter agri AW1220.</title>
        <authorList>
            <person name="Tobiishi Y."/>
            <person name="Tonouchi A."/>
        </authorList>
    </citation>
    <scope>NUCLEOTIDE SEQUENCE</scope>
    <source>
        <strain evidence="3">AW1220</strain>
    </source>
</reference>
<dbReference type="Gene3D" id="2.30.40.10">
    <property type="entry name" value="Urease, subunit C, domain 1"/>
    <property type="match status" value="1"/>
</dbReference>
<dbReference type="SUPFAM" id="SSF51556">
    <property type="entry name" value="Metallo-dependent hydrolases"/>
    <property type="match status" value="1"/>
</dbReference>
<proteinExistence type="predicted"/>
<dbReference type="AlphaFoldDB" id="A0AA37V1S2"/>
<comment type="caution">
    <text evidence="3">The sequence shown here is derived from an EMBL/GenBank/DDBJ whole genome shotgun (WGS) entry which is preliminary data.</text>
</comment>
<dbReference type="RefSeq" id="WP_284348656.1">
    <property type="nucleotide sequence ID" value="NZ_BRXS01000001.1"/>
</dbReference>
<dbReference type="InterPro" id="IPR006680">
    <property type="entry name" value="Amidohydro-rel"/>
</dbReference>
<dbReference type="PANTHER" id="PTHR43135:SF3">
    <property type="entry name" value="ALPHA-D-RIBOSE 1-METHYLPHOSPHONATE 5-TRIPHOSPHATE DIPHOSPHATASE"/>
    <property type="match status" value="1"/>
</dbReference>
<dbReference type="Proteomes" id="UP001161325">
    <property type="component" value="Unassembled WGS sequence"/>
</dbReference>
<dbReference type="Pfam" id="PF01979">
    <property type="entry name" value="Amidohydro_1"/>
    <property type="match status" value="1"/>
</dbReference>
<dbReference type="InterPro" id="IPR032466">
    <property type="entry name" value="Metal_Hydrolase"/>
</dbReference>
<evidence type="ECO:0000313" key="4">
    <source>
        <dbReference type="Proteomes" id="UP001161325"/>
    </source>
</evidence>
<gene>
    <name evidence="3" type="ORF">rosag_07200</name>
</gene>
<dbReference type="Gene3D" id="3.20.20.140">
    <property type="entry name" value="Metal-dependent hydrolases"/>
    <property type="match status" value="1"/>
</dbReference>
<feature type="signal peptide" evidence="1">
    <location>
        <begin position="1"/>
        <end position="22"/>
    </location>
</feature>
<keyword evidence="4" id="KW-1185">Reference proteome</keyword>
<accession>A0AA37V1S2</accession>
<dbReference type="GO" id="GO:0016810">
    <property type="term" value="F:hydrolase activity, acting on carbon-nitrogen (but not peptide) bonds"/>
    <property type="evidence" value="ECO:0007669"/>
    <property type="project" value="InterPro"/>
</dbReference>
<keyword evidence="1" id="KW-0732">Signal</keyword>
<evidence type="ECO:0000256" key="1">
    <source>
        <dbReference type="SAM" id="SignalP"/>
    </source>
</evidence>
<feature type="domain" description="Amidohydrolase-related" evidence="2">
    <location>
        <begin position="337"/>
        <end position="427"/>
    </location>
</feature>
<protein>
    <submittedName>
        <fullName evidence="3">Amidohydrolase</fullName>
    </submittedName>
</protein>
<organism evidence="3 4">
    <name type="scientific">Roseisolibacter agri</name>
    <dbReference type="NCBI Taxonomy" id="2014610"/>
    <lineage>
        <taxon>Bacteria</taxon>
        <taxon>Pseudomonadati</taxon>
        <taxon>Gemmatimonadota</taxon>
        <taxon>Gemmatimonadia</taxon>
        <taxon>Gemmatimonadales</taxon>
        <taxon>Gemmatimonadaceae</taxon>
        <taxon>Roseisolibacter</taxon>
    </lineage>
</organism>
<sequence>MPRIYTSTAALLAAVLAPAALSAQLGSYNPPPGPQGTFAIRGARIVTVSGPEIASGTVVISGGKIAAVGADAAVPSGATVIDGAGLTVYPGMMDAGTSLGLSEIPQGAPATVDASEVGTFNPNAQAYYGVNPQSAHIGVTRVVGITHVLTRPSGGVIAGQAALLNLAGSTVPEMNLVQRAGLVIELPRSGFGGGRFGGGFAFQTAGNQQDVARTRTRQLDSLRAMLRDADAYQNVQDAYAKDRSLPRPKQDVVLASLVAAARGQMPVLFIADRAADIREAIAFADEMKLKPIIVGGRDAWQVASLLKQKDVPVLLSSVMDLPSREDDPYDVNFGAPSKLAAAGVRFAITSGDQGAEARNLPYTAGMAAAFGLSKADALKSVTLWPAQILGIGSRLGSIEVGKVANLVVTDGDLLEARTQTKHLFIDGRPVPLESKHTDLNDRFKDRP</sequence>
<name>A0AA37V1S2_9BACT</name>
<dbReference type="PANTHER" id="PTHR43135">
    <property type="entry name" value="ALPHA-D-RIBOSE 1-METHYLPHOSPHONATE 5-TRIPHOSPHATE DIPHOSPHATASE"/>
    <property type="match status" value="1"/>
</dbReference>
<evidence type="ECO:0000313" key="3">
    <source>
        <dbReference type="EMBL" id="GLC24207.1"/>
    </source>
</evidence>
<feature type="chain" id="PRO_5041255877" evidence="1">
    <location>
        <begin position="23"/>
        <end position="447"/>
    </location>
</feature>
<evidence type="ECO:0000259" key="2">
    <source>
        <dbReference type="Pfam" id="PF01979"/>
    </source>
</evidence>
<dbReference type="InterPro" id="IPR011059">
    <property type="entry name" value="Metal-dep_hydrolase_composite"/>
</dbReference>
<dbReference type="SUPFAM" id="SSF51338">
    <property type="entry name" value="Composite domain of metallo-dependent hydrolases"/>
    <property type="match status" value="1"/>
</dbReference>
<dbReference type="InterPro" id="IPR051781">
    <property type="entry name" value="Metallo-dep_Hydrolase"/>
</dbReference>